<dbReference type="InterPro" id="IPR027806">
    <property type="entry name" value="HARBI1_dom"/>
</dbReference>
<reference evidence="4" key="1">
    <citation type="journal article" date="2023" name="G3 (Bethesda)">
        <title>Whole genome assembly and annotation of the endangered Caribbean coral Acropora cervicornis.</title>
        <authorList>
            <person name="Selwyn J.D."/>
            <person name="Vollmer S.V."/>
        </authorList>
    </citation>
    <scope>NUCLEOTIDE SEQUENCE</scope>
    <source>
        <strain evidence="4">K2</strain>
    </source>
</reference>
<dbReference type="PANTHER" id="PTHR34615:SF1">
    <property type="entry name" value="PX DOMAIN-CONTAINING PROTEIN"/>
    <property type="match status" value="1"/>
</dbReference>
<protein>
    <recommendedName>
        <fullName evidence="3">DDE Tnp4 domain-containing protein</fullName>
    </recommendedName>
</protein>
<evidence type="ECO:0000256" key="2">
    <source>
        <dbReference type="ARBA" id="ARBA00022723"/>
    </source>
</evidence>
<dbReference type="Proteomes" id="UP001249851">
    <property type="component" value="Unassembled WGS sequence"/>
</dbReference>
<accession>A0AAD9Q6Q4</accession>
<feature type="domain" description="DDE Tnp4" evidence="3">
    <location>
        <begin position="175"/>
        <end position="332"/>
    </location>
</feature>
<proteinExistence type="predicted"/>
<evidence type="ECO:0000313" key="4">
    <source>
        <dbReference type="EMBL" id="KAK2555802.1"/>
    </source>
</evidence>
<dbReference type="PANTHER" id="PTHR34615">
    <property type="entry name" value="PX DOMAIN-CONTAINING PROTEIN"/>
    <property type="match status" value="1"/>
</dbReference>
<keyword evidence="5" id="KW-1185">Reference proteome</keyword>
<keyword evidence="2" id="KW-0479">Metal-binding</keyword>
<sequence>MGSFKEVQEILPLCLEDEIIDDEEFILLYEACMPQNPSFPHSSYGKFSIVNKDPAECKADFRVEKGDIPILVEALRVPPIFKCVNGTICDGTEGLCVVLKRFAYPCRCSDMIPIFGRSVSELSIISNEVIDWIYTEHGHRVTQWNHSILDPTLLSTYANAIFDKGAALDNCFGFIDGTVRPICRPVVNQRTVYNGHKRVHSLKFQSVTLPNGLIAHLFGPVEGRMHDARMLAVSQLYDDLEVFAFNPAGREMCLYGDPAYPLRVHLQAPFRFGILTRDMEIFNESMSAVRSSVEWLFADVINYFKFLDFKKNLKIGLSQVGKMYLVCAILRNVLTCLYSNTTAGYFGVDPPTLNEYFS</sequence>
<dbReference type="AlphaFoldDB" id="A0AAD9Q6Q4"/>
<dbReference type="Pfam" id="PF13359">
    <property type="entry name" value="DDE_Tnp_4"/>
    <property type="match status" value="1"/>
</dbReference>
<evidence type="ECO:0000259" key="3">
    <source>
        <dbReference type="Pfam" id="PF13359"/>
    </source>
</evidence>
<reference evidence="4" key="2">
    <citation type="journal article" date="2023" name="Science">
        <title>Genomic signatures of disease resistance in endangered staghorn corals.</title>
        <authorList>
            <person name="Vollmer S.V."/>
            <person name="Selwyn J.D."/>
            <person name="Despard B.A."/>
            <person name="Roesel C.L."/>
        </authorList>
    </citation>
    <scope>NUCLEOTIDE SEQUENCE</scope>
    <source>
        <strain evidence="4">K2</strain>
    </source>
</reference>
<evidence type="ECO:0000313" key="5">
    <source>
        <dbReference type="Proteomes" id="UP001249851"/>
    </source>
</evidence>
<dbReference type="GO" id="GO:0046872">
    <property type="term" value="F:metal ion binding"/>
    <property type="evidence" value="ECO:0007669"/>
    <property type="project" value="UniProtKB-KW"/>
</dbReference>
<comment type="caution">
    <text evidence="4">The sequence shown here is derived from an EMBL/GenBank/DDBJ whole genome shotgun (WGS) entry which is preliminary data.</text>
</comment>
<gene>
    <name evidence="4" type="ORF">P5673_022411</name>
</gene>
<evidence type="ECO:0000256" key="1">
    <source>
        <dbReference type="ARBA" id="ARBA00001968"/>
    </source>
</evidence>
<dbReference type="EMBL" id="JARQWQ010000060">
    <property type="protein sequence ID" value="KAK2555802.1"/>
    <property type="molecule type" value="Genomic_DNA"/>
</dbReference>
<name>A0AAD9Q6Q4_ACRCE</name>
<comment type="cofactor">
    <cofactor evidence="1">
        <name>a divalent metal cation</name>
        <dbReference type="ChEBI" id="CHEBI:60240"/>
    </cofactor>
</comment>
<organism evidence="4 5">
    <name type="scientific">Acropora cervicornis</name>
    <name type="common">Staghorn coral</name>
    <dbReference type="NCBI Taxonomy" id="6130"/>
    <lineage>
        <taxon>Eukaryota</taxon>
        <taxon>Metazoa</taxon>
        <taxon>Cnidaria</taxon>
        <taxon>Anthozoa</taxon>
        <taxon>Hexacorallia</taxon>
        <taxon>Scleractinia</taxon>
        <taxon>Astrocoeniina</taxon>
        <taxon>Acroporidae</taxon>
        <taxon>Acropora</taxon>
    </lineage>
</organism>